<evidence type="ECO:0000256" key="3">
    <source>
        <dbReference type="ARBA" id="ARBA00022692"/>
    </source>
</evidence>
<evidence type="ECO:0000256" key="9">
    <source>
        <dbReference type="ARBA" id="ARBA00023180"/>
    </source>
</evidence>
<dbReference type="GO" id="GO:0031295">
    <property type="term" value="P:T cell costimulation"/>
    <property type="evidence" value="ECO:0007669"/>
    <property type="project" value="Ensembl"/>
</dbReference>
<dbReference type="Pfam" id="PF22705">
    <property type="entry name" value="C2-set_3"/>
    <property type="match status" value="1"/>
</dbReference>
<dbReference type="GO" id="GO:0048018">
    <property type="term" value="F:receptor ligand activity"/>
    <property type="evidence" value="ECO:0007669"/>
    <property type="project" value="Ensembl"/>
</dbReference>
<protein>
    <submittedName>
        <fullName evidence="13">CD274 molecule</fullName>
    </submittedName>
</protein>
<dbReference type="GO" id="GO:1905404">
    <property type="term" value="P:positive regulation of activated CD8-positive, alpha-beta T cell apoptotic process"/>
    <property type="evidence" value="ECO:0007669"/>
    <property type="project" value="Ensembl"/>
</dbReference>
<evidence type="ECO:0000259" key="12">
    <source>
        <dbReference type="PROSITE" id="PS50835"/>
    </source>
</evidence>
<evidence type="ECO:0000256" key="8">
    <source>
        <dbReference type="ARBA" id="ARBA00023170"/>
    </source>
</evidence>
<dbReference type="GO" id="GO:0034097">
    <property type="term" value="P:response to cytokine"/>
    <property type="evidence" value="ECO:0007669"/>
    <property type="project" value="Ensembl"/>
</dbReference>
<dbReference type="PANTHER" id="PTHR25466">
    <property type="entry name" value="T-LYMPHOCYTE ACTIVATION ANTIGEN"/>
    <property type="match status" value="1"/>
</dbReference>
<dbReference type="OrthoDB" id="8680608at2759"/>
<evidence type="ECO:0000256" key="5">
    <source>
        <dbReference type="ARBA" id="ARBA00022989"/>
    </source>
</evidence>
<dbReference type="GO" id="GO:2001186">
    <property type="term" value="P:negative regulation of CD8-positive, alpha-beta T cell activation"/>
    <property type="evidence" value="ECO:0007669"/>
    <property type="project" value="Ensembl"/>
</dbReference>
<dbReference type="GO" id="GO:0005654">
    <property type="term" value="C:nucleoplasm"/>
    <property type="evidence" value="ECO:0007669"/>
    <property type="project" value="Ensembl"/>
</dbReference>
<evidence type="ECO:0000256" key="11">
    <source>
        <dbReference type="SAM" id="Phobius"/>
    </source>
</evidence>
<dbReference type="FunFam" id="2.60.40.10:FF:001912">
    <property type="entry name" value="CD274 molecule"/>
    <property type="match status" value="1"/>
</dbReference>
<dbReference type="InterPro" id="IPR053896">
    <property type="entry name" value="BTN3A2-like_Ig-C"/>
</dbReference>
<dbReference type="GO" id="GO:0031901">
    <property type="term" value="C:early endosome membrane"/>
    <property type="evidence" value="ECO:0007669"/>
    <property type="project" value="Ensembl"/>
</dbReference>
<dbReference type="GeneID" id="115653770"/>
<dbReference type="GO" id="GO:0046007">
    <property type="term" value="P:negative regulation of activated T cell proliferation"/>
    <property type="evidence" value="ECO:0007669"/>
    <property type="project" value="Ensembl"/>
</dbReference>
<reference evidence="13" key="2">
    <citation type="submission" date="2025-08" db="UniProtKB">
        <authorList>
            <consortium name="Ensembl"/>
        </authorList>
    </citation>
    <scope>IDENTIFICATION</scope>
</reference>
<dbReference type="Ensembl" id="ENSGEVT00005025956.1">
    <property type="protein sequence ID" value="ENSGEVP00005024684.1"/>
    <property type="gene ID" value="ENSGEVG00005017525.1"/>
</dbReference>
<evidence type="ECO:0000256" key="2">
    <source>
        <dbReference type="ARBA" id="ARBA00022475"/>
    </source>
</evidence>
<reference evidence="13" key="1">
    <citation type="submission" date="2019-06" db="EMBL/GenBank/DDBJ databases">
        <title>G10K-VGP Goodes thornscrub tortoise genome, primary haplotype.</title>
        <authorList>
            <person name="Murphy B."/>
            <person name="Edwards T."/>
            <person name="Rhie A."/>
            <person name="Koren S."/>
            <person name="Phillippy A."/>
            <person name="Fedrigo O."/>
            <person name="Haase B."/>
            <person name="Mountcastle J."/>
            <person name="Lewin H."/>
            <person name="Damas J."/>
            <person name="Howe K."/>
            <person name="Formenti G."/>
            <person name="Myers G."/>
            <person name="Durbin R."/>
            <person name="Jarvis E.D."/>
        </authorList>
    </citation>
    <scope>NUCLEOTIDE SEQUENCE [LARGE SCALE GENOMIC DNA]</scope>
</reference>
<dbReference type="GO" id="GO:2000562">
    <property type="term" value="P:negative regulation of CD4-positive, alpha-beta T cell proliferation"/>
    <property type="evidence" value="ECO:0007669"/>
    <property type="project" value="Ensembl"/>
</dbReference>
<dbReference type="AlphaFoldDB" id="A0A8C4YG69"/>
<dbReference type="GO" id="GO:0015629">
    <property type="term" value="C:actin cytoskeleton"/>
    <property type="evidence" value="ECO:0007669"/>
    <property type="project" value="Ensembl"/>
</dbReference>
<keyword evidence="2" id="KW-1003">Cell membrane</keyword>
<dbReference type="Gene3D" id="2.60.40.10">
    <property type="entry name" value="Immunoglobulins"/>
    <property type="match status" value="2"/>
</dbReference>
<dbReference type="GO" id="GO:0009897">
    <property type="term" value="C:external side of plasma membrane"/>
    <property type="evidence" value="ECO:0007669"/>
    <property type="project" value="Ensembl"/>
</dbReference>
<dbReference type="GO" id="GO:0032733">
    <property type="term" value="P:positive regulation of interleukin-10 production"/>
    <property type="evidence" value="ECO:0007669"/>
    <property type="project" value="Ensembl"/>
</dbReference>
<dbReference type="InterPro" id="IPR007110">
    <property type="entry name" value="Ig-like_dom"/>
</dbReference>
<evidence type="ECO:0000256" key="1">
    <source>
        <dbReference type="ARBA" id="ARBA00004251"/>
    </source>
</evidence>
<dbReference type="PANTHER" id="PTHR25466:SF3">
    <property type="entry name" value="PROGRAMMED CELL DEATH 1 LIGAND 1"/>
    <property type="match status" value="1"/>
</dbReference>
<dbReference type="GO" id="GO:0032689">
    <property type="term" value="P:negative regulation of type II interferon production"/>
    <property type="evidence" value="ECO:0007669"/>
    <property type="project" value="Ensembl"/>
</dbReference>
<evidence type="ECO:0000256" key="7">
    <source>
        <dbReference type="ARBA" id="ARBA00023157"/>
    </source>
</evidence>
<dbReference type="PROSITE" id="PS50835">
    <property type="entry name" value="IG_LIKE"/>
    <property type="match status" value="1"/>
</dbReference>
<keyword evidence="10" id="KW-0393">Immunoglobulin domain</keyword>
<keyword evidence="5 11" id="KW-1133">Transmembrane helix</keyword>
<keyword evidence="7" id="KW-1015">Disulfide bond</keyword>
<name>A0A8C4YG69_9SAUR</name>
<evidence type="ECO:0000313" key="14">
    <source>
        <dbReference type="Proteomes" id="UP000694390"/>
    </source>
</evidence>
<dbReference type="InterPro" id="IPR051713">
    <property type="entry name" value="T-cell_Activation_Regulation"/>
</dbReference>
<dbReference type="GO" id="GO:0070062">
    <property type="term" value="C:extracellular exosome"/>
    <property type="evidence" value="ECO:0007669"/>
    <property type="project" value="Ensembl"/>
</dbReference>
<dbReference type="SUPFAM" id="SSF48726">
    <property type="entry name" value="Immunoglobulin"/>
    <property type="match status" value="2"/>
</dbReference>
<keyword evidence="6 11" id="KW-0472">Membrane</keyword>
<dbReference type="GeneTree" id="ENSGT00940000161430"/>
<dbReference type="InterPro" id="IPR003599">
    <property type="entry name" value="Ig_sub"/>
</dbReference>
<dbReference type="GO" id="GO:0071222">
    <property type="term" value="P:cellular response to lipopolysaccharide"/>
    <property type="evidence" value="ECO:0007669"/>
    <property type="project" value="TreeGrafter"/>
</dbReference>
<dbReference type="RefSeq" id="XP_030423265.1">
    <property type="nucleotide sequence ID" value="XM_030567405.1"/>
</dbReference>
<keyword evidence="14" id="KW-1185">Reference proteome</keyword>
<dbReference type="CTD" id="29126"/>
<dbReference type="GO" id="GO:0042102">
    <property type="term" value="P:positive regulation of T cell proliferation"/>
    <property type="evidence" value="ECO:0007669"/>
    <property type="project" value="TreeGrafter"/>
</dbReference>
<proteinExistence type="predicted"/>
<dbReference type="InterPro" id="IPR013783">
    <property type="entry name" value="Ig-like_fold"/>
</dbReference>
<gene>
    <name evidence="13" type="primary">CD274</name>
</gene>
<dbReference type="GO" id="GO:0006955">
    <property type="term" value="P:immune response"/>
    <property type="evidence" value="ECO:0007669"/>
    <property type="project" value="Ensembl"/>
</dbReference>
<keyword evidence="4" id="KW-0732">Signal</keyword>
<comment type="subcellular location">
    <subcellularLocation>
        <location evidence="1">Cell membrane</location>
        <topology evidence="1">Single-pass type I membrane protein</topology>
    </subcellularLocation>
</comment>
<dbReference type="InterPro" id="IPR036179">
    <property type="entry name" value="Ig-like_dom_sf"/>
</dbReference>
<organism evidence="13 14">
    <name type="scientific">Gopherus evgoodei</name>
    <name type="common">Goodes thornscrub tortoise</name>
    <dbReference type="NCBI Taxonomy" id="1825980"/>
    <lineage>
        <taxon>Eukaryota</taxon>
        <taxon>Metazoa</taxon>
        <taxon>Chordata</taxon>
        <taxon>Craniata</taxon>
        <taxon>Vertebrata</taxon>
        <taxon>Euteleostomi</taxon>
        <taxon>Archelosauria</taxon>
        <taxon>Testudinata</taxon>
        <taxon>Testudines</taxon>
        <taxon>Cryptodira</taxon>
        <taxon>Durocryptodira</taxon>
        <taxon>Testudinoidea</taxon>
        <taxon>Testudinidae</taxon>
        <taxon>Gopherus</taxon>
    </lineage>
</organism>
<evidence type="ECO:0000256" key="4">
    <source>
        <dbReference type="ARBA" id="ARBA00022729"/>
    </source>
</evidence>
<evidence type="ECO:0000256" key="6">
    <source>
        <dbReference type="ARBA" id="ARBA00023136"/>
    </source>
</evidence>
<dbReference type="Proteomes" id="UP000694390">
    <property type="component" value="Chromosome 6"/>
</dbReference>
<dbReference type="GO" id="GO:0007166">
    <property type="term" value="P:cell surface receptor signaling pathway"/>
    <property type="evidence" value="ECO:0007669"/>
    <property type="project" value="Ensembl"/>
</dbReference>
<feature type="domain" description="Ig-like" evidence="12">
    <location>
        <begin position="70"/>
        <end position="167"/>
    </location>
</feature>
<feature type="transmembrane region" description="Helical" evidence="11">
    <location>
        <begin position="283"/>
        <end position="304"/>
    </location>
</feature>
<dbReference type="GO" id="GO:0002841">
    <property type="term" value="P:negative regulation of T cell mediated immune response to tumor cell"/>
    <property type="evidence" value="ECO:0007669"/>
    <property type="project" value="Ensembl"/>
</dbReference>
<keyword evidence="3 11" id="KW-0812">Transmembrane</keyword>
<keyword evidence="9" id="KW-0325">Glycoprotein</keyword>
<sequence>MTPAEPVELHLLCLSSSLSPRRKTLTYPPKGSFCKMENALLLCIFLSHWHFLNALFTVEVPQPQYIVEYGSNVTMECRFRVNGELKLQDLSVIWEKKEEHTKEVYKLHKGKENLNNQHSNYRGRVNLLKDKLQLGQSMLQITSVKPTDAGTYLCLIGYEGADYKTITLQVKAPYRNITKRTVTVQGTAGHSEWELICQSEGYPKAEVIWHNGEHQDFSAKANTSYEAGTDQLYSVTSTLKTNTSVNETFHCIFWNKEFKENTSAILIIPDCPVSSQRTNSRHYFATAGAVLVLFGSSLLFMLWVKKARKDQDREMCTNNAAVKVIKLSTDEEEGDCREISPENEELENVRIEVT</sequence>
<accession>A0A8C4YG69</accession>
<dbReference type="GO" id="GO:0035666">
    <property type="term" value="P:TRIF-dependent toll-like receptor signaling pathway"/>
    <property type="evidence" value="ECO:0007669"/>
    <property type="project" value="Ensembl"/>
</dbReference>
<keyword evidence="8" id="KW-0675">Receptor</keyword>
<dbReference type="Pfam" id="PF07686">
    <property type="entry name" value="V-set"/>
    <property type="match status" value="1"/>
</dbReference>
<dbReference type="SMART" id="SM00409">
    <property type="entry name" value="IG"/>
    <property type="match status" value="1"/>
</dbReference>
<evidence type="ECO:0000313" key="13">
    <source>
        <dbReference type="Ensembl" id="ENSGEVP00005024684.1"/>
    </source>
</evidence>
<reference evidence="13" key="3">
    <citation type="submission" date="2025-09" db="UniProtKB">
        <authorList>
            <consortium name="Ensembl"/>
        </authorList>
    </citation>
    <scope>IDENTIFICATION</scope>
</reference>
<dbReference type="GO" id="GO:1903556">
    <property type="term" value="P:negative regulation of tumor necrosis factor superfamily cytokine production"/>
    <property type="evidence" value="ECO:0007669"/>
    <property type="project" value="Ensembl"/>
</dbReference>
<dbReference type="GO" id="GO:0055038">
    <property type="term" value="C:recycling endosome membrane"/>
    <property type="evidence" value="ECO:0007669"/>
    <property type="project" value="Ensembl"/>
</dbReference>
<evidence type="ECO:0000256" key="10">
    <source>
        <dbReference type="ARBA" id="ARBA00023319"/>
    </source>
</evidence>
<dbReference type="InterPro" id="IPR013106">
    <property type="entry name" value="Ig_V-set"/>
</dbReference>
<dbReference type="GO" id="GO:0032693">
    <property type="term" value="P:negative regulation of interleukin-10 production"/>
    <property type="evidence" value="ECO:0007669"/>
    <property type="project" value="Ensembl"/>
</dbReference>
<dbReference type="GO" id="GO:0003713">
    <property type="term" value="F:transcription coactivator activity"/>
    <property type="evidence" value="ECO:0007669"/>
    <property type="project" value="Ensembl"/>
</dbReference>